<feature type="domain" description="Zn(2)-C6 fungal-type" evidence="6">
    <location>
        <begin position="89"/>
        <end position="118"/>
    </location>
</feature>
<feature type="region of interest" description="Disordered" evidence="5">
    <location>
        <begin position="63"/>
        <end position="83"/>
    </location>
</feature>
<dbReference type="GO" id="GO:0003677">
    <property type="term" value="F:DNA binding"/>
    <property type="evidence" value="ECO:0007669"/>
    <property type="project" value="UniProtKB-KW"/>
</dbReference>
<evidence type="ECO:0000313" key="8">
    <source>
        <dbReference type="Proteomes" id="UP000001745"/>
    </source>
</evidence>
<name>B8MQC6_TALSN</name>
<dbReference type="HOGENOM" id="CLU_007003_8_2_1"/>
<dbReference type="Proteomes" id="UP000001745">
    <property type="component" value="Unassembled WGS sequence"/>
</dbReference>
<keyword evidence="3" id="KW-0804">Transcription</keyword>
<dbReference type="CDD" id="cd12148">
    <property type="entry name" value="fungal_TF_MHR"/>
    <property type="match status" value="1"/>
</dbReference>
<evidence type="ECO:0000256" key="2">
    <source>
        <dbReference type="ARBA" id="ARBA00023125"/>
    </source>
</evidence>
<keyword evidence="2" id="KW-0238">DNA-binding</keyword>
<sequence>MVRTAERTEKHSGYILRAYSNLHIQQSANIRPLNAQVCAWSYQNRSEVATSLAVMTEPNIARSLAPAPPGFQRRPSAEPQRQRKNISTACTACKARKWKCTGSAPCNNCVRSNTECIIDELSDNRRRLGLKRKLEELTEDKKLLVQLVETLRYSSNEHVMRLLDLIRNKSASLDEIKDYFDGKVTDSEFDTTPELQEVHDRLEARASRRSSRRLLDVTWLSNIPVVEVPAHPWTTVTDDDGLVSFLISLWLTWNHPFCNWIDRDLFIRDMRSKNTNCTFCSPFLVNSILTKASFYCDYPEVLDDVNDPESKGMHFYREAKELFERQDGRITIPTIQGYATLLTSTALIGKDRLVWLSLGQLGRMVADISSSHLPMQLNSDENKRVEGRAIDNTIWGVYNLTAMFSTIFMKPLDLKKPLRPRLPSDHDDEDVSVVAWNPYPRHGDDQPSHLACVFNSLSKLNELNVEATRRLLKDESRKAMSRPDIEIVVSSIFPRLQAWTISSPAYSSFAETCVESALQIAQMIRLYRSKWSIEFISGTAVYWVSIALFVLLDDLENPSNRRAFIDLCSVAMALSKQWFLAKGILRMLQITAKQMRVSLPPETEPFLQDFDSDMWRQERGRRRLSSAFPNFSLLFQRVTGAGGGLNDPIDLDKYLEKLDNFSKLEDLSRLEIAHSPPVTPS</sequence>
<evidence type="ECO:0000259" key="6">
    <source>
        <dbReference type="PROSITE" id="PS50048"/>
    </source>
</evidence>
<dbReference type="GO" id="GO:0008270">
    <property type="term" value="F:zinc ion binding"/>
    <property type="evidence" value="ECO:0007669"/>
    <property type="project" value="InterPro"/>
</dbReference>
<accession>B8MQC6</accession>
<evidence type="ECO:0000256" key="3">
    <source>
        <dbReference type="ARBA" id="ARBA00023163"/>
    </source>
</evidence>
<dbReference type="eggNOG" id="ENOG502SP7J">
    <property type="taxonomic scope" value="Eukaryota"/>
</dbReference>
<dbReference type="AlphaFoldDB" id="B8MQC6"/>
<dbReference type="EMBL" id="EQ962659">
    <property type="protein sequence ID" value="EED13328.1"/>
    <property type="molecule type" value="Genomic_DNA"/>
</dbReference>
<gene>
    <name evidence="7" type="ORF">TSTA_058170</name>
</gene>
<keyword evidence="1" id="KW-0805">Transcription regulation</keyword>
<dbReference type="Pfam" id="PF00172">
    <property type="entry name" value="Zn_clus"/>
    <property type="match status" value="1"/>
</dbReference>
<dbReference type="CDD" id="cd00067">
    <property type="entry name" value="GAL4"/>
    <property type="match status" value="1"/>
</dbReference>
<dbReference type="RefSeq" id="XP_002487439.1">
    <property type="nucleotide sequence ID" value="XM_002487394.1"/>
</dbReference>
<dbReference type="Gene3D" id="4.10.240.10">
    <property type="entry name" value="Zn(2)-C6 fungal-type DNA-binding domain"/>
    <property type="match status" value="1"/>
</dbReference>
<reference evidence="8" key="1">
    <citation type="journal article" date="2015" name="Genome Announc.">
        <title>Genome sequence of the AIDS-associated pathogen Penicillium marneffei (ATCC18224) and its near taxonomic relative Talaromyces stipitatus (ATCC10500).</title>
        <authorList>
            <person name="Nierman W.C."/>
            <person name="Fedorova-Abrams N.D."/>
            <person name="Andrianopoulos A."/>
        </authorList>
    </citation>
    <scope>NUCLEOTIDE SEQUENCE [LARGE SCALE GENOMIC DNA]</scope>
    <source>
        <strain evidence="8">ATCC 10500 / CBS 375.48 / QM 6759 / NRRL 1006</strain>
    </source>
</reference>
<evidence type="ECO:0000256" key="4">
    <source>
        <dbReference type="ARBA" id="ARBA00023242"/>
    </source>
</evidence>
<keyword evidence="4" id="KW-0539">Nucleus</keyword>
<dbReference type="SMART" id="SM00066">
    <property type="entry name" value="GAL4"/>
    <property type="match status" value="1"/>
</dbReference>
<dbReference type="OrthoDB" id="2593732at2759"/>
<evidence type="ECO:0000256" key="5">
    <source>
        <dbReference type="SAM" id="MobiDB-lite"/>
    </source>
</evidence>
<dbReference type="GeneID" id="8109238"/>
<dbReference type="PANTHER" id="PTHR47256:SF1">
    <property type="entry name" value="ZN(II)2CYS6 TRANSCRIPTION FACTOR (EUROFUNG)"/>
    <property type="match status" value="1"/>
</dbReference>
<dbReference type="PANTHER" id="PTHR47256">
    <property type="entry name" value="ZN(II)2CYS6 TRANSCRIPTION FACTOR (EUROFUNG)-RELATED"/>
    <property type="match status" value="1"/>
</dbReference>
<dbReference type="InterPro" id="IPR053187">
    <property type="entry name" value="Notoamide_regulator"/>
</dbReference>
<proteinExistence type="predicted"/>
<dbReference type="InParanoid" id="B8MQC6"/>
<keyword evidence="8" id="KW-1185">Reference proteome</keyword>
<dbReference type="InterPro" id="IPR036864">
    <property type="entry name" value="Zn2-C6_fun-type_DNA-bd_sf"/>
</dbReference>
<dbReference type="GO" id="GO:0006351">
    <property type="term" value="P:DNA-templated transcription"/>
    <property type="evidence" value="ECO:0007669"/>
    <property type="project" value="InterPro"/>
</dbReference>
<dbReference type="GO" id="GO:0000981">
    <property type="term" value="F:DNA-binding transcription factor activity, RNA polymerase II-specific"/>
    <property type="evidence" value="ECO:0007669"/>
    <property type="project" value="InterPro"/>
</dbReference>
<dbReference type="VEuPathDB" id="FungiDB:TSTA_058170"/>
<evidence type="ECO:0000256" key="1">
    <source>
        <dbReference type="ARBA" id="ARBA00023015"/>
    </source>
</evidence>
<dbReference type="PROSITE" id="PS00463">
    <property type="entry name" value="ZN2_CY6_FUNGAL_1"/>
    <property type="match status" value="1"/>
</dbReference>
<dbReference type="SUPFAM" id="SSF57701">
    <property type="entry name" value="Zn2/Cys6 DNA-binding domain"/>
    <property type="match status" value="1"/>
</dbReference>
<dbReference type="PROSITE" id="PS50048">
    <property type="entry name" value="ZN2_CY6_FUNGAL_2"/>
    <property type="match status" value="1"/>
</dbReference>
<dbReference type="PhylomeDB" id="B8MQC6"/>
<evidence type="ECO:0000313" key="7">
    <source>
        <dbReference type="EMBL" id="EED13328.1"/>
    </source>
</evidence>
<organism evidence="7 8">
    <name type="scientific">Talaromyces stipitatus (strain ATCC 10500 / CBS 375.48 / QM 6759 / NRRL 1006)</name>
    <name type="common">Penicillium stipitatum</name>
    <dbReference type="NCBI Taxonomy" id="441959"/>
    <lineage>
        <taxon>Eukaryota</taxon>
        <taxon>Fungi</taxon>
        <taxon>Dikarya</taxon>
        <taxon>Ascomycota</taxon>
        <taxon>Pezizomycotina</taxon>
        <taxon>Eurotiomycetes</taxon>
        <taxon>Eurotiomycetidae</taxon>
        <taxon>Eurotiales</taxon>
        <taxon>Trichocomaceae</taxon>
        <taxon>Talaromyces</taxon>
        <taxon>Talaromyces sect. Talaromyces</taxon>
    </lineage>
</organism>
<dbReference type="STRING" id="441959.B8MQC6"/>
<protein>
    <recommendedName>
        <fullName evidence="6">Zn(2)-C6 fungal-type domain-containing protein</fullName>
    </recommendedName>
</protein>
<dbReference type="OMA" id="FTWEAPV"/>
<dbReference type="InterPro" id="IPR001138">
    <property type="entry name" value="Zn2Cys6_DnaBD"/>
</dbReference>